<dbReference type="PANTHER" id="PTHR12161:SF5">
    <property type="entry name" value="IST1 HOMOLOG"/>
    <property type="match status" value="1"/>
</dbReference>
<proteinExistence type="inferred from homology"/>
<dbReference type="Proteomes" id="UP001211907">
    <property type="component" value="Unassembled WGS sequence"/>
</dbReference>
<reference evidence="3" key="1">
    <citation type="submission" date="2020-05" db="EMBL/GenBank/DDBJ databases">
        <title>Phylogenomic resolution of chytrid fungi.</title>
        <authorList>
            <person name="Stajich J.E."/>
            <person name="Amses K."/>
            <person name="Simmons R."/>
            <person name="Seto K."/>
            <person name="Myers J."/>
            <person name="Bonds A."/>
            <person name="Quandt C.A."/>
            <person name="Barry K."/>
            <person name="Liu P."/>
            <person name="Grigoriev I."/>
            <person name="Longcore J.E."/>
            <person name="James T.Y."/>
        </authorList>
    </citation>
    <scope>NUCLEOTIDE SEQUENCE</scope>
    <source>
        <strain evidence="3">JEL0513</strain>
    </source>
</reference>
<protein>
    <submittedName>
        <fullName evidence="3">Vacuolar protein sorting-associated protein ist1</fullName>
    </submittedName>
</protein>
<dbReference type="Gene3D" id="1.20.1260.60">
    <property type="entry name" value="Vacuolar protein sorting-associated protein Ist1"/>
    <property type="match status" value="1"/>
</dbReference>
<keyword evidence="4" id="KW-1185">Reference proteome</keyword>
<organism evidence="3 4">
    <name type="scientific">Physocladia obscura</name>
    <dbReference type="NCBI Taxonomy" id="109957"/>
    <lineage>
        <taxon>Eukaryota</taxon>
        <taxon>Fungi</taxon>
        <taxon>Fungi incertae sedis</taxon>
        <taxon>Chytridiomycota</taxon>
        <taxon>Chytridiomycota incertae sedis</taxon>
        <taxon>Chytridiomycetes</taxon>
        <taxon>Chytridiales</taxon>
        <taxon>Chytriomycetaceae</taxon>
        <taxon>Physocladia</taxon>
    </lineage>
</organism>
<dbReference type="Pfam" id="PF03398">
    <property type="entry name" value="Ist1"/>
    <property type="match status" value="1"/>
</dbReference>
<dbReference type="FunFam" id="1.20.1260.60:FF:000002">
    <property type="entry name" value="Vacuolar protein sorting-associated protein IST1"/>
    <property type="match status" value="1"/>
</dbReference>
<dbReference type="EMBL" id="JADGJH010001438">
    <property type="protein sequence ID" value="KAJ3113554.1"/>
    <property type="molecule type" value="Genomic_DNA"/>
</dbReference>
<evidence type="ECO:0000256" key="2">
    <source>
        <dbReference type="SAM" id="MobiDB-lite"/>
    </source>
</evidence>
<gene>
    <name evidence="3" type="primary">IST1</name>
    <name evidence="3" type="ORF">HK100_001946</name>
</gene>
<comment type="similarity">
    <text evidence="1">Belongs to the IST1 family.</text>
</comment>
<dbReference type="InterPro" id="IPR005061">
    <property type="entry name" value="Ist1"/>
</dbReference>
<name>A0AAD5SW31_9FUNG</name>
<feature type="compositionally biased region" description="Low complexity" evidence="2">
    <location>
        <begin position="235"/>
        <end position="269"/>
    </location>
</feature>
<evidence type="ECO:0000313" key="3">
    <source>
        <dbReference type="EMBL" id="KAJ3113554.1"/>
    </source>
</evidence>
<dbReference type="GO" id="GO:0015031">
    <property type="term" value="P:protein transport"/>
    <property type="evidence" value="ECO:0007669"/>
    <property type="project" value="InterPro"/>
</dbReference>
<evidence type="ECO:0000313" key="4">
    <source>
        <dbReference type="Proteomes" id="UP001211907"/>
    </source>
</evidence>
<dbReference type="AlphaFoldDB" id="A0AAD5SW31"/>
<comment type="caution">
    <text evidence="3">The sequence shown here is derived from an EMBL/GenBank/DDBJ whole genome shotgun (WGS) entry which is preliminary data.</text>
</comment>
<evidence type="ECO:0000256" key="1">
    <source>
        <dbReference type="ARBA" id="ARBA00005536"/>
    </source>
</evidence>
<feature type="region of interest" description="Disordered" evidence="2">
    <location>
        <begin position="235"/>
        <end position="271"/>
    </location>
</feature>
<accession>A0AAD5SW31</accession>
<dbReference type="PANTHER" id="PTHR12161">
    <property type="entry name" value="IST1 FAMILY MEMBER"/>
    <property type="match status" value="1"/>
</dbReference>
<sequence length="336" mass="37649">MPPLFNPTRTKVQIKLAINRLKLIQQKKTAFNQNARREIANLLEQGKNDSARVRVEHIIREDFNIEAMEILELYCELLLARFGLLEQMTTCDKGIEEAVNTIIYAARRMDVKELGQVRDQLALKFGRDFQDGAEQNANECANARVVHKLNIKAPDVILVDQYLKTIANAYNVQWDGMIHPSEDLLNGVPIAPSGISHGDFLYPAGIQEAMQPQQLYQQQPQQLYQQQLQQPYQQQQQQQAPQLLQSQPPQNQQNQQQTHQLHQQQQQPQFTETSLNAALFTPTMPVIGSTASSGTIGAGGLAQDGGGNNGSNSGVVDFDALAKKSPIHKSNQDLRH</sequence>
<dbReference type="InterPro" id="IPR042277">
    <property type="entry name" value="IST1-like"/>
</dbReference>